<accession>A0A9P0E117</accession>
<feature type="compositionally biased region" description="Basic and acidic residues" evidence="1">
    <location>
        <begin position="1367"/>
        <end position="1376"/>
    </location>
</feature>
<feature type="region of interest" description="Disordered" evidence="1">
    <location>
        <begin position="871"/>
        <end position="900"/>
    </location>
</feature>
<name>A0A9P0E117_NEZVI</name>
<feature type="compositionally biased region" description="Basic and acidic residues" evidence="1">
    <location>
        <begin position="1349"/>
        <end position="1358"/>
    </location>
</feature>
<proteinExistence type="predicted"/>
<evidence type="ECO:0000313" key="3">
    <source>
        <dbReference type="Proteomes" id="UP001152798"/>
    </source>
</evidence>
<reference evidence="2" key="1">
    <citation type="submission" date="2022-01" db="EMBL/GenBank/DDBJ databases">
        <authorList>
            <person name="King R."/>
        </authorList>
    </citation>
    <scope>NUCLEOTIDE SEQUENCE</scope>
</reference>
<organism evidence="2 3">
    <name type="scientific">Nezara viridula</name>
    <name type="common">Southern green stink bug</name>
    <name type="synonym">Cimex viridulus</name>
    <dbReference type="NCBI Taxonomy" id="85310"/>
    <lineage>
        <taxon>Eukaryota</taxon>
        <taxon>Metazoa</taxon>
        <taxon>Ecdysozoa</taxon>
        <taxon>Arthropoda</taxon>
        <taxon>Hexapoda</taxon>
        <taxon>Insecta</taxon>
        <taxon>Pterygota</taxon>
        <taxon>Neoptera</taxon>
        <taxon>Paraneoptera</taxon>
        <taxon>Hemiptera</taxon>
        <taxon>Heteroptera</taxon>
        <taxon>Panheteroptera</taxon>
        <taxon>Pentatomomorpha</taxon>
        <taxon>Pentatomoidea</taxon>
        <taxon>Pentatomidae</taxon>
        <taxon>Pentatominae</taxon>
        <taxon>Nezara</taxon>
    </lineage>
</organism>
<gene>
    <name evidence="2" type="ORF">NEZAVI_LOCUS1618</name>
</gene>
<feature type="compositionally biased region" description="Polar residues" evidence="1">
    <location>
        <begin position="790"/>
        <end position="803"/>
    </location>
</feature>
<protein>
    <submittedName>
        <fullName evidence="2">Uncharacterized protein</fullName>
    </submittedName>
</protein>
<feature type="region of interest" description="Disordered" evidence="1">
    <location>
        <begin position="1196"/>
        <end position="1236"/>
    </location>
</feature>
<evidence type="ECO:0000256" key="1">
    <source>
        <dbReference type="SAM" id="MobiDB-lite"/>
    </source>
</evidence>
<dbReference type="Proteomes" id="UP001152798">
    <property type="component" value="Chromosome 1"/>
</dbReference>
<feature type="region of interest" description="Disordered" evidence="1">
    <location>
        <begin position="1345"/>
        <end position="1376"/>
    </location>
</feature>
<feature type="compositionally biased region" description="Basic and acidic residues" evidence="1">
    <location>
        <begin position="1196"/>
        <end position="1216"/>
    </location>
</feature>
<feature type="compositionally biased region" description="Low complexity" evidence="1">
    <location>
        <begin position="871"/>
        <end position="884"/>
    </location>
</feature>
<keyword evidence="3" id="KW-1185">Reference proteome</keyword>
<feature type="compositionally biased region" description="Polar residues" evidence="1">
    <location>
        <begin position="888"/>
        <end position="897"/>
    </location>
</feature>
<dbReference type="EMBL" id="OV725077">
    <property type="protein sequence ID" value="CAH1390412.1"/>
    <property type="molecule type" value="Genomic_DNA"/>
</dbReference>
<evidence type="ECO:0000313" key="2">
    <source>
        <dbReference type="EMBL" id="CAH1390412.1"/>
    </source>
</evidence>
<dbReference type="OrthoDB" id="6626508at2759"/>
<feature type="region of interest" description="Disordered" evidence="1">
    <location>
        <begin position="783"/>
        <end position="834"/>
    </location>
</feature>
<sequence length="1376" mass="156720">MDSYFKEADLFDVFKSGRSSESDDSQRLVIAEEYEDSGGSESNESLQDNTEKRYTYEEYKKICVRNFILKKLTYFKLKRLMALYQTELSEKIISCRRKSLASWKTAKTMSKTLMMFHLMFEETKENITLDSIYYQRMSDLISIYIDFEIKASEVSVESACILSSRITSLMEKCLDHQHRFTLDTILKSHNICNKFQEISTLLISRVVRGLPSTKHSEQFFLRSMLVFKLWIQITKDVNERTKILKLASHLAKPPVELMKDPSKLAKDILPCNFHKCYIDLATYIIGTPWPLRKKIKTFLEHTRIVETHIPKESFSKSSEISEAHKNEEMADIKAFKEIQFGLQEIILSEKKSKQIIKTLKNSHYKYAPFEELSEMDPLSYEYTKISKKDVSTQTLAEQDEEFSFSHSKVIHECINELFKRIVEHTNVEQIQNQDSEERNLQHGKILAELSITDMPNNIRNANFLQESIPKEVTDLLNFDSSPTDKKKTIMPIIDSHGNIKKNDVAVLKDIRKNKKHMENEMVSTISVRPAATISNNLDNVSTKAMADWHTPEVHCQSNVSSYNPLLPSYRMPMASGLINKGPTEINQHVPELPSMTSALTSQQEIPTGLNNEQLNPYANLVRATDSLISPNSSLSLAPTPPHSELNLTNGSPTTLLNRRAVLKSSFISDSFPGCREDEILVKDTSIKYYPPLSKNNSNPTSFNQVQGMTSAGGMRDCNHPIQQPHPMTFNQYSCRPHYPPVNNPFRFYDDDTIANSSTRIMGRQRECSVDPHSLMRNTVQLQHPLPFNLPSGNNDEPMSYTNQAKRKGRGNGNTSSTQRTNRKQPPGVPANIVLNTNLSYDNPALQRWHNIPTQQYSNSFRTLDSSCIPNSSSQSISRSLAPSPIFRNDSQPPSSKLPSYDTIRKKNNGLDTALPITESPSISLPINTIGNYFPDPNVPIAVPIASSQSFSPIINNSLNLPAINIPSSLTATNVSVSGPVISASTSFSVPTSPETNSEIMKSNNFYRRYPNDFRFTKFQLFQNSLNFAFRKAIILLTCKNDLGFLEYNFKKMPIPLQAFEDGLYFFEKSKSNIDNIVTLLSQTNGNFMNERNMFPPQLLKVNNIDIYKGKVNMGQEQRKLHEITLHNDYSSFVYQDKIRNLYSRFSSLSHNDFMVKSDQKIRCNCLQCLVNTIVLVVNRTILDHFRHYQKYIASKDPKENEKNQASKMAETSKRSLEMSIEEEESPLPLKKRLTSTSPNEVRSVKDIEVSYPSTPMISIAELELLKNMPTNIENITESVSGIPNSRIPNYIAEPQLSEINKNISTNKPVPEVTTCHVLENNESRIISTNNNNLSHVSSSPVVECTVAEQPRKSQEKNVSKKSLRRTRQYEKKNGRK</sequence>